<reference evidence="5 6" key="1">
    <citation type="submission" date="2017-11" db="EMBL/GenBank/DDBJ databases">
        <title>Complete genome of a free-living desiccation-tolerant cyanobacterium and its photosynthetic adaptation to extreme terrestrial habitat.</title>
        <authorList>
            <person name="Shang J."/>
        </authorList>
    </citation>
    <scope>NUCLEOTIDE SEQUENCE [LARGE SCALE GENOMIC DNA]</scope>
    <source>
        <strain evidence="5 6">CCNUN1</strain>
    </source>
</reference>
<dbReference type="EMBL" id="CP024785">
    <property type="protein sequence ID" value="AUB34610.1"/>
    <property type="molecule type" value="Genomic_DNA"/>
</dbReference>
<dbReference type="SMART" id="SM00228">
    <property type="entry name" value="PDZ"/>
    <property type="match status" value="1"/>
</dbReference>
<dbReference type="KEGG" id="nfl:COO91_00439"/>
<dbReference type="InterPro" id="IPR009003">
    <property type="entry name" value="Peptidase_S1_PA"/>
</dbReference>
<dbReference type="PANTHER" id="PTHR22939">
    <property type="entry name" value="SERINE PROTEASE FAMILY S1C HTRA-RELATED"/>
    <property type="match status" value="1"/>
</dbReference>
<organism evidence="5 6">
    <name type="scientific">Nostoc flagelliforme CCNUN1</name>
    <dbReference type="NCBI Taxonomy" id="2038116"/>
    <lineage>
        <taxon>Bacteria</taxon>
        <taxon>Bacillati</taxon>
        <taxon>Cyanobacteriota</taxon>
        <taxon>Cyanophyceae</taxon>
        <taxon>Nostocales</taxon>
        <taxon>Nostocaceae</taxon>
        <taxon>Nostoc</taxon>
    </lineage>
</organism>
<dbReference type="InterPro" id="IPR041489">
    <property type="entry name" value="PDZ_6"/>
</dbReference>
<evidence type="ECO:0000256" key="2">
    <source>
        <dbReference type="ARBA" id="ARBA00022670"/>
    </source>
</evidence>
<keyword evidence="6" id="KW-1185">Reference proteome</keyword>
<protein>
    <submittedName>
        <fullName evidence="5">Periplasmic serine protease, S1-C subfamily, containing C-terminal PDZ domain</fullName>
    </submittedName>
</protein>
<dbReference type="PRINTS" id="PR00834">
    <property type="entry name" value="PROTEASES2C"/>
</dbReference>
<dbReference type="PROSITE" id="PS50106">
    <property type="entry name" value="PDZ"/>
    <property type="match status" value="1"/>
</dbReference>
<dbReference type="SUPFAM" id="SSF50494">
    <property type="entry name" value="Trypsin-like serine proteases"/>
    <property type="match status" value="1"/>
</dbReference>
<evidence type="ECO:0000256" key="3">
    <source>
        <dbReference type="ARBA" id="ARBA00022801"/>
    </source>
</evidence>
<keyword evidence="3" id="KW-0378">Hydrolase</keyword>
<dbReference type="Gene3D" id="2.40.10.120">
    <property type="match status" value="1"/>
</dbReference>
<gene>
    <name evidence="5" type="ORF">COO91_00439</name>
</gene>
<sequence>MANTTLTNIAAELTEVAAKLRLRTVKVKSGSLGVGSGVIWQADGLIITNAHVATSNRATVELADGRVFDAVRTQFDPQQDLAALKIVATNLTAATIGNSEALRVGELVLAVGNPFADSGAVTTGIIHANNPRAVMADLQLYPGNSGGPLADCQGRVVGINTMIVNGLAVAVPSNTVERFLQGNSRPQLGVTLQPVLLSRRSLGLLVLSILPNSAAEIAGVQIGDVLIGVSGRLLTSMNDLTKYLHDSKGSVPLQLLRGGKQFVIYVDVQSGKTAVEAT</sequence>
<evidence type="ECO:0000256" key="1">
    <source>
        <dbReference type="ARBA" id="ARBA00010541"/>
    </source>
</evidence>
<dbReference type="AlphaFoldDB" id="A0A2K8SGW9"/>
<feature type="domain" description="PDZ" evidence="4">
    <location>
        <begin position="173"/>
        <end position="259"/>
    </location>
</feature>
<dbReference type="Pfam" id="PF13365">
    <property type="entry name" value="Trypsin_2"/>
    <property type="match status" value="1"/>
</dbReference>
<name>A0A2K8SGW9_9NOSO</name>
<dbReference type="Pfam" id="PF17820">
    <property type="entry name" value="PDZ_6"/>
    <property type="match status" value="1"/>
</dbReference>
<proteinExistence type="inferred from homology"/>
<dbReference type="Proteomes" id="UP000232003">
    <property type="component" value="Chromosome"/>
</dbReference>
<dbReference type="RefSeq" id="WP_100897162.1">
    <property type="nucleotide sequence ID" value="NZ_CAWNNC010000001.1"/>
</dbReference>
<comment type="similarity">
    <text evidence="1">Belongs to the peptidase S1C family.</text>
</comment>
<evidence type="ECO:0000313" key="6">
    <source>
        <dbReference type="Proteomes" id="UP000232003"/>
    </source>
</evidence>
<dbReference type="InterPro" id="IPR001478">
    <property type="entry name" value="PDZ"/>
</dbReference>
<dbReference type="GO" id="GO:0006508">
    <property type="term" value="P:proteolysis"/>
    <property type="evidence" value="ECO:0007669"/>
    <property type="project" value="UniProtKB-KW"/>
</dbReference>
<accession>A0A2K8SGW9</accession>
<dbReference type="InterPro" id="IPR001940">
    <property type="entry name" value="Peptidase_S1C"/>
</dbReference>
<dbReference type="SUPFAM" id="SSF50156">
    <property type="entry name" value="PDZ domain-like"/>
    <property type="match status" value="1"/>
</dbReference>
<dbReference type="OrthoDB" id="9807133at2"/>
<dbReference type="Gene3D" id="2.30.42.10">
    <property type="match status" value="1"/>
</dbReference>
<dbReference type="InterPro" id="IPR036034">
    <property type="entry name" value="PDZ_sf"/>
</dbReference>
<keyword evidence="2 5" id="KW-0645">Protease</keyword>
<evidence type="ECO:0000259" key="4">
    <source>
        <dbReference type="PROSITE" id="PS50106"/>
    </source>
</evidence>
<dbReference type="PANTHER" id="PTHR22939:SF129">
    <property type="entry name" value="SERINE PROTEASE HTRA2, MITOCHONDRIAL"/>
    <property type="match status" value="1"/>
</dbReference>
<dbReference type="GO" id="GO:0004252">
    <property type="term" value="F:serine-type endopeptidase activity"/>
    <property type="evidence" value="ECO:0007669"/>
    <property type="project" value="InterPro"/>
</dbReference>
<evidence type="ECO:0000313" key="5">
    <source>
        <dbReference type="EMBL" id="AUB34610.1"/>
    </source>
</evidence>